<evidence type="ECO:0000259" key="1">
    <source>
        <dbReference type="Pfam" id="PF07727"/>
    </source>
</evidence>
<dbReference type="Proteomes" id="UP000818029">
    <property type="component" value="Chromosome A01"/>
</dbReference>
<reference evidence="3" key="2">
    <citation type="submission" date="2025-08" db="UniProtKB">
        <authorList>
            <consortium name="RefSeq"/>
        </authorList>
    </citation>
    <scope>IDENTIFICATION</scope>
</reference>
<organism evidence="2 3">
    <name type="scientific">Gossypium hirsutum</name>
    <name type="common">Upland cotton</name>
    <name type="synonym">Gossypium mexicanum</name>
    <dbReference type="NCBI Taxonomy" id="3635"/>
    <lineage>
        <taxon>Eukaryota</taxon>
        <taxon>Viridiplantae</taxon>
        <taxon>Streptophyta</taxon>
        <taxon>Embryophyta</taxon>
        <taxon>Tracheophyta</taxon>
        <taxon>Spermatophyta</taxon>
        <taxon>Magnoliopsida</taxon>
        <taxon>eudicotyledons</taxon>
        <taxon>Gunneridae</taxon>
        <taxon>Pentapetalae</taxon>
        <taxon>rosids</taxon>
        <taxon>malvids</taxon>
        <taxon>Malvales</taxon>
        <taxon>Malvaceae</taxon>
        <taxon>Malvoideae</taxon>
        <taxon>Gossypium</taxon>
    </lineage>
</organism>
<reference evidence="2" key="1">
    <citation type="journal article" date="2020" name="Nat. Genet.">
        <title>Genomic diversifications of five Gossypium allopolyploid species and their impact on cotton improvement.</title>
        <authorList>
            <person name="Chen Z.J."/>
            <person name="Sreedasyam A."/>
            <person name="Ando A."/>
            <person name="Song Q."/>
            <person name="De Santiago L.M."/>
            <person name="Hulse-Kemp A.M."/>
            <person name="Ding M."/>
            <person name="Ye W."/>
            <person name="Kirkbride R.C."/>
            <person name="Jenkins J."/>
            <person name="Plott C."/>
            <person name="Lovell J."/>
            <person name="Lin Y.M."/>
            <person name="Vaughn R."/>
            <person name="Liu B."/>
            <person name="Simpson S."/>
            <person name="Scheffler B.E."/>
            <person name="Wen L."/>
            <person name="Saski C.A."/>
            <person name="Grover C.E."/>
            <person name="Hu G."/>
            <person name="Conover J.L."/>
            <person name="Carlson J.W."/>
            <person name="Shu S."/>
            <person name="Boston L.B."/>
            <person name="Williams M."/>
            <person name="Peterson D.G."/>
            <person name="McGee K."/>
            <person name="Jones D.C."/>
            <person name="Wendel J.F."/>
            <person name="Stelly D.M."/>
            <person name="Grimwood J."/>
            <person name="Schmutz J."/>
        </authorList>
    </citation>
    <scope>NUCLEOTIDE SEQUENCE [LARGE SCALE GENOMIC DNA]</scope>
    <source>
        <strain evidence="2">cv. TM-1</strain>
    </source>
</reference>
<evidence type="ECO:0000313" key="2">
    <source>
        <dbReference type="Proteomes" id="UP000818029"/>
    </source>
</evidence>
<evidence type="ECO:0000313" key="3">
    <source>
        <dbReference type="RefSeq" id="XP_040972448.1"/>
    </source>
</evidence>
<dbReference type="PANTHER" id="PTHR11439:SF503">
    <property type="entry name" value="CYSTEINE-RICH RLK (RECEPTOR-LIKE PROTEIN KINASE) 8"/>
    <property type="match status" value="1"/>
</dbReference>
<dbReference type="GeneID" id="121231597"/>
<dbReference type="SUPFAM" id="SSF56672">
    <property type="entry name" value="DNA/RNA polymerases"/>
    <property type="match status" value="1"/>
</dbReference>
<dbReference type="InterPro" id="IPR043502">
    <property type="entry name" value="DNA/RNA_pol_sf"/>
</dbReference>
<dbReference type="CDD" id="cd09272">
    <property type="entry name" value="RNase_HI_RT_Ty1"/>
    <property type="match status" value="1"/>
</dbReference>
<feature type="domain" description="Reverse transcriptase Ty1/copia-type" evidence="1">
    <location>
        <begin position="2"/>
        <end position="102"/>
    </location>
</feature>
<dbReference type="RefSeq" id="XP_040972448.1">
    <property type="nucleotide sequence ID" value="XM_041116514.1"/>
</dbReference>
<gene>
    <name evidence="3" type="primary">LOC121231597</name>
</gene>
<name>A0ABM3BZF7_GOSHI</name>
<protein>
    <recommendedName>
        <fullName evidence="1">Reverse transcriptase Ty1/copia-type domain-containing protein</fullName>
    </recommendedName>
</protein>
<keyword evidence="2" id="KW-1185">Reference proteome</keyword>
<proteinExistence type="predicted"/>
<sequence>MQWKIHQLDVKSAFLNGFLEEEIFIKRPQGFNVAGKEEMVYRLKKALYGLKQAPRARYSRIDGYLINLGFERSISEPTLYIHKEGVKTQLIVSLYVDDLLNCKVTSTPVAVREKLSSQGSCIVAMRNIFKLQKEYSGTSKDDMKSTSGYVFTLGLAVFCWSSKKQNVVAQSTVEAEYVVAAEAMNQALWLRKILANLNLHQEGAIEIKCDNQSAVAIVKNPVFHRRTKHFSIKLHVVREMEQAKEVELVHCNFEDQIADILTKPLSVSRFIELKRKIGVYNMLANEEC</sequence>
<dbReference type="PANTHER" id="PTHR11439">
    <property type="entry name" value="GAG-POL-RELATED RETROTRANSPOSON"/>
    <property type="match status" value="1"/>
</dbReference>
<dbReference type="Pfam" id="PF07727">
    <property type="entry name" value="RVT_2"/>
    <property type="match status" value="1"/>
</dbReference>
<dbReference type="InterPro" id="IPR013103">
    <property type="entry name" value="RVT_2"/>
</dbReference>
<accession>A0ABM3BZF7</accession>